<accession>X6PCS2</accession>
<dbReference type="InterPro" id="IPR007803">
    <property type="entry name" value="Asp/Arg/Pro-Hydrxlase"/>
</dbReference>
<dbReference type="EMBL" id="ASPP01000785">
    <property type="protein sequence ID" value="ETO36320.1"/>
    <property type="molecule type" value="Genomic_DNA"/>
</dbReference>
<dbReference type="AlphaFoldDB" id="X6PCS2"/>
<name>X6PCS2_RETFI</name>
<dbReference type="InterPro" id="IPR027443">
    <property type="entry name" value="IPNS-like_sf"/>
</dbReference>
<reference evidence="3 4" key="1">
    <citation type="journal article" date="2013" name="Curr. Biol.">
        <title>The Genome of the Foraminiferan Reticulomyxa filosa.</title>
        <authorList>
            <person name="Glockner G."/>
            <person name="Hulsmann N."/>
            <person name="Schleicher M."/>
            <person name="Noegel A.A."/>
            <person name="Eichinger L."/>
            <person name="Gallinger C."/>
            <person name="Pawlowski J."/>
            <person name="Sierra R."/>
            <person name="Euteneuer U."/>
            <person name="Pillet L."/>
            <person name="Moustafa A."/>
            <person name="Platzer M."/>
            <person name="Groth M."/>
            <person name="Szafranski K."/>
            <person name="Schliwa M."/>
        </authorList>
    </citation>
    <scope>NUCLEOTIDE SEQUENCE [LARGE SCALE GENOMIC DNA]</scope>
</reference>
<dbReference type="Gene3D" id="2.60.120.330">
    <property type="entry name" value="B-lactam Antibiotic, Isopenicillin N Synthase, Chain"/>
    <property type="match status" value="1"/>
</dbReference>
<comment type="similarity">
    <text evidence="1">Belongs to the aspartyl/asparaginyl beta-hydroxylase family.</text>
</comment>
<keyword evidence="4" id="KW-1185">Reference proteome</keyword>
<proteinExistence type="inferred from homology"/>
<protein>
    <submittedName>
        <fullName evidence="3">Aspartyl/Asparaginyl beta-hydroxylase family protein</fullName>
    </submittedName>
</protein>
<organism evidence="3 4">
    <name type="scientific">Reticulomyxa filosa</name>
    <dbReference type="NCBI Taxonomy" id="46433"/>
    <lineage>
        <taxon>Eukaryota</taxon>
        <taxon>Sar</taxon>
        <taxon>Rhizaria</taxon>
        <taxon>Retaria</taxon>
        <taxon>Foraminifera</taxon>
        <taxon>Monothalamids</taxon>
        <taxon>Reticulomyxidae</taxon>
        <taxon>Reticulomyxa</taxon>
    </lineage>
</organism>
<evidence type="ECO:0000313" key="3">
    <source>
        <dbReference type="EMBL" id="ETO36320.1"/>
    </source>
</evidence>
<dbReference type="Pfam" id="PF05118">
    <property type="entry name" value="Asp_Arg_Hydrox"/>
    <property type="match status" value="1"/>
</dbReference>
<dbReference type="Proteomes" id="UP000023152">
    <property type="component" value="Unassembled WGS sequence"/>
</dbReference>
<feature type="domain" description="Aspartyl/asparaginy/proline hydroxylase" evidence="2">
    <location>
        <begin position="267"/>
        <end position="368"/>
    </location>
</feature>
<comment type="caution">
    <text evidence="3">The sequence shown here is derived from an EMBL/GenBank/DDBJ whole genome shotgun (WGS) entry which is preliminary data.</text>
</comment>
<evidence type="ECO:0000256" key="1">
    <source>
        <dbReference type="ARBA" id="ARBA00007730"/>
    </source>
</evidence>
<dbReference type="OrthoDB" id="438431at2759"/>
<gene>
    <name evidence="3" type="ORF">RFI_00741</name>
</gene>
<evidence type="ECO:0000259" key="2">
    <source>
        <dbReference type="Pfam" id="PF05118"/>
    </source>
</evidence>
<sequence length="376" mass="44117">MGNCLSTTEKENYCHQLCIFLKRSITNTHLLLLCLPFGTYFIDTLPYTSKKTPLILHSPRRAVTFNKGTHIIKKGVDKKKKPPLIVFVIAFYKNPPKVMKNKKRSLQRVVFKKKTPTSKKREEMARYGLQRLQVKTSSRLKCIGSFGRKRCLSYLKEGNMATQSALKEKYPRFDMFLSHFEANKEEEEYLWSEVNTFEKKEDKEYKHLRDWFLVQEKKKARIEAVNEYQKKCPDLVPHLRARPVWKMSDFDGHAYLAERLKTFGTEANALLIQKELLSLLNNATGLEGFQCYRNAKGETYSTEATDKGQWNVFYLLLHSFDLKKNQSKCPFTFNLISNHFKEYLFDHILFSCVQSNTHILPHCGPTNKNYVFMFHC</sequence>
<evidence type="ECO:0000313" key="4">
    <source>
        <dbReference type="Proteomes" id="UP000023152"/>
    </source>
</evidence>